<protein>
    <recommendedName>
        <fullName evidence="2">VanZ-like domain-containing protein</fullName>
    </recommendedName>
</protein>
<evidence type="ECO:0000256" key="1">
    <source>
        <dbReference type="SAM" id="Phobius"/>
    </source>
</evidence>
<keyword evidence="1" id="KW-0472">Membrane</keyword>
<reference evidence="3 4" key="1">
    <citation type="journal article" date="2015" name="Genome Announc.">
        <title>Expanding the biotechnology potential of lactobacilli through comparative genomics of 213 strains and associated genera.</title>
        <authorList>
            <person name="Sun Z."/>
            <person name="Harris H.M."/>
            <person name="McCann A."/>
            <person name="Guo C."/>
            <person name="Argimon S."/>
            <person name="Zhang W."/>
            <person name="Yang X."/>
            <person name="Jeffery I.B."/>
            <person name="Cooney J.C."/>
            <person name="Kagawa T.F."/>
            <person name="Liu W."/>
            <person name="Song Y."/>
            <person name="Salvetti E."/>
            <person name="Wrobel A."/>
            <person name="Rasinkangas P."/>
            <person name="Parkhill J."/>
            <person name="Rea M.C."/>
            <person name="O'Sullivan O."/>
            <person name="Ritari J."/>
            <person name="Douillard F.P."/>
            <person name="Paul Ross R."/>
            <person name="Yang R."/>
            <person name="Briner A.E."/>
            <person name="Felis G.E."/>
            <person name="de Vos W.M."/>
            <person name="Barrangou R."/>
            <person name="Klaenhammer T.R."/>
            <person name="Caufield P.W."/>
            <person name="Cui Y."/>
            <person name="Zhang H."/>
            <person name="O'Toole P.W."/>
        </authorList>
    </citation>
    <scope>NUCLEOTIDE SEQUENCE [LARGE SCALE GENOMIC DNA]</scope>
    <source>
        <strain evidence="3 4">DSM 20335</strain>
    </source>
</reference>
<accession>A0A0R2BQQ0</accession>
<dbReference type="Pfam" id="PF04892">
    <property type="entry name" value="VanZ"/>
    <property type="match status" value="1"/>
</dbReference>
<feature type="transmembrane region" description="Helical" evidence="1">
    <location>
        <begin position="6"/>
        <end position="27"/>
    </location>
</feature>
<sequence length="201" mass="23616">MLASQAKLILSLFSVSCIIGYLTFAFFKIRHRPIRTRRFLRYWLFCTYLVMIICLTILPLPGPGNFLSPEEPYYVLTPFNFLRRIYSYLLANPPWTFYPPIIGLLFDDILMQPVLNILLFVPLGFYLRRYTKWSMIRVLLMVFIVSLTVELLQLTGLLFFYDRPYRLFEVDDLLTNTLGGLGGILISRHFTIKHNVSNLIE</sequence>
<feature type="transmembrane region" description="Helical" evidence="1">
    <location>
        <begin position="109"/>
        <end position="127"/>
    </location>
</feature>
<feature type="domain" description="VanZ-like" evidence="2">
    <location>
        <begin position="45"/>
        <end position="188"/>
    </location>
</feature>
<organism evidence="3 4">
    <name type="scientific">Lapidilactobacillus dextrinicus DSM 20335</name>
    <dbReference type="NCBI Taxonomy" id="1423738"/>
    <lineage>
        <taxon>Bacteria</taxon>
        <taxon>Bacillati</taxon>
        <taxon>Bacillota</taxon>
        <taxon>Bacilli</taxon>
        <taxon>Lactobacillales</taxon>
        <taxon>Lactobacillaceae</taxon>
        <taxon>Lapidilactobacillus</taxon>
    </lineage>
</organism>
<dbReference type="EMBL" id="AYYK01000016">
    <property type="protein sequence ID" value="KRM78491.1"/>
    <property type="molecule type" value="Genomic_DNA"/>
</dbReference>
<dbReference type="OrthoDB" id="4822551at2"/>
<dbReference type="InterPro" id="IPR053150">
    <property type="entry name" value="Teicoplanin_resist-assoc"/>
</dbReference>
<feature type="transmembrane region" description="Helical" evidence="1">
    <location>
        <begin position="39"/>
        <end position="60"/>
    </location>
</feature>
<dbReference type="InterPro" id="IPR006976">
    <property type="entry name" value="VanZ-like"/>
</dbReference>
<evidence type="ECO:0000313" key="3">
    <source>
        <dbReference type="EMBL" id="KRM78491.1"/>
    </source>
</evidence>
<gene>
    <name evidence="3" type="ORF">FC84_GL000748</name>
</gene>
<name>A0A0R2BQQ0_9LACO</name>
<comment type="caution">
    <text evidence="3">The sequence shown here is derived from an EMBL/GenBank/DDBJ whole genome shotgun (WGS) entry which is preliminary data.</text>
</comment>
<dbReference type="AlphaFoldDB" id="A0A0R2BQQ0"/>
<proteinExistence type="predicted"/>
<keyword evidence="1" id="KW-1133">Transmembrane helix</keyword>
<dbReference type="PATRIC" id="fig|1423738.3.peg.757"/>
<evidence type="ECO:0000313" key="4">
    <source>
        <dbReference type="Proteomes" id="UP000051813"/>
    </source>
</evidence>
<keyword evidence="4" id="KW-1185">Reference proteome</keyword>
<dbReference type="STRING" id="1423738.FC84_GL000748"/>
<dbReference type="RefSeq" id="WP_083479572.1">
    <property type="nucleotide sequence ID" value="NZ_AYYK01000016.1"/>
</dbReference>
<feature type="transmembrane region" description="Helical" evidence="1">
    <location>
        <begin position="139"/>
        <end position="161"/>
    </location>
</feature>
<dbReference type="PANTHER" id="PTHR36834:SF1">
    <property type="entry name" value="INTEGRAL MEMBRANE PROTEIN"/>
    <property type="match status" value="1"/>
</dbReference>
<keyword evidence="1" id="KW-0812">Transmembrane</keyword>
<dbReference type="PANTHER" id="PTHR36834">
    <property type="entry name" value="MEMBRANE PROTEIN-RELATED"/>
    <property type="match status" value="1"/>
</dbReference>
<dbReference type="Proteomes" id="UP000051813">
    <property type="component" value="Unassembled WGS sequence"/>
</dbReference>
<evidence type="ECO:0000259" key="2">
    <source>
        <dbReference type="Pfam" id="PF04892"/>
    </source>
</evidence>